<organism evidence="1 2">
    <name type="scientific">Dendrobium catenatum</name>
    <dbReference type="NCBI Taxonomy" id="906689"/>
    <lineage>
        <taxon>Eukaryota</taxon>
        <taxon>Viridiplantae</taxon>
        <taxon>Streptophyta</taxon>
        <taxon>Embryophyta</taxon>
        <taxon>Tracheophyta</taxon>
        <taxon>Spermatophyta</taxon>
        <taxon>Magnoliopsida</taxon>
        <taxon>Liliopsida</taxon>
        <taxon>Asparagales</taxon>
        <taxon>Orchidaceae</taxon>
        <taxon>Epidendroideae</taxon>
        <taxon>Malaxideae</taxon>
        <taxon>Dendrobiinae</taxon>
        <taxon>Dendrobium</taxon>
    </lineage>
</organism>
<dbReference type="Proteomes" id="UP000233837">
    <property type="component" value="Unassembled WGS sequence"/>
</dbReference>
<dbReference type="PANTHER" id="PTHR15681:SF1">
    <property type="entry name" value="MAD2L1-BINDING PROTEIN"/>
    <property type="match status" value="1"/>
</dbReference>
<reference evidence="1 2" key="2">
    <citation type="journal article" date="2017" name="Nature">
        <title>The Apostasia genome and the evolution of orchids.</title>
        <authorList>
            <person name="Zhang G.Q."/>
            <person name="Liu K.W."/>
            <person name="Li Z."/>
            <person name="Lohaus R."/>
            <person name="Hsiao Y.Y."/>
            <person name="Niu S.C."/>
            <person name="Wang J.Y."/>
            <person name="Lin Y.C."/>
            <person name="Xu Q."/>
            <person name="Chen L.J."/>
            <person name="Yoshida K."/>
            <person name="Fujiwara S."/>
            <person name="Wang Z.W."/>
            <person name="Zhang Y.Q."/>
            <person name="Mitsuda N."/>
            <person name="Wang M."/>
            <person name="Liu G.H."/>
            <person name="Pecoraro L."/>
            <person name="Huang H.X."/>
            <person name="Xiao X.J."/>
            <person name="Lin M."/>
            <person name="Wu X.Y."/>
            <person name="Wu W.L."/>
            <person name="Chen Y.Y."/>
            <person name="Chang S.B."/>
            <person name="Sakamoto S."/>
            <person name="Ohme-Takagi M."/>
            <person name="Yagi M."/>
            <person name="Zeng S.J."/>
            <person name="Shen C.Y."/>
            <person name="Yeh C.M."/>
            <person name="Luo Y.B."/>
            <person name="Tsai W.C."/>
            <person name="Van de Peer Y."/>
            <person name="Liu Z.J."/>
        </authorList>
    </citation>
    <scope>NUCLEOTIDE SEQUENCE [LARGE SCALE GENOMIC DNA]</scope>
    <source>
        <tissue evidence="1">The whole plant</tissue>
    </source>
</reference>
<protein>
    <submittedName>
        <fullName evidence="1">Uncharacterized protein</fullName>
    </submittedName>
</protein>
<dbReference type="AlphaFoldDB" id="A0A2I0XC48"/>
<dbReference type="InterPro" id="IPR009511">
    <property type="entry name" value="MAD1/Cdc20-bound-Mad2-bd"/>
</dbReference>
<sequence length="231" mass="25906">MGSLESAGESSGFTKIEIAAESLRRSDIFHVVKEVLGFILYMHEQIPSVLQNLEHEFDGLKEDYKHLDVSYSAQLERKERKVSRKTNMRKIEVKSAIKRLEKLINSISTLSSALQEAIEGIPGFDGVTFLLGGSLARPQHVYEIFFSHFKIISDSANHNAKSKVAEILLRKAVRALLSNGAGSSSFSGPTKLFLMIKSPCSFKSPLHFLPKRDFRFNRKVSGFNIDTQCLL</sequence>
<keyword evidence="2" id="KW-1185">Reference proteome</keyword>
<evidence type="ECO:0000313" key="2">
    <source>
        <dbReference type="Proteomes" id="UP000233837"/>
    </source>
</evidence>
<proteinExistence type="predicted"/>
<dbReference type="GO" id="GO:0007096">
    <property type="term" value="P:regulation of exit from mitosis"/>
    <property type="evidence" value="ECO:0007669"/>
    <property type="project" value="InterPro"/>
</dbReference>
<evidence type="ECO:0000313" key="1">
    <source>
        <dbReference type="EMBL" id="PKU85485.1"/>
    </source>
</evidence>
<name>A0A2I0XC48_9ASPA</name>
<gene>
    <name evidence="1" type="ORF">MA16_Dca003225</name>
</gene>
<dbReference type="GO" id="GO:0005634">
    <property type="term" value="C:nucleus"/>
    <property type="evidence" value="ECO:0007669"/>
    <property type="project" value="InterPro"/>
</dbReference>
<dbReference type="PANTHER" id="PTHR15681">
    <property type="entry name" value="MAD2L1-BINDING PROTEIN"/>
    <property type="match status" value="1"/>
</dbReference>
<dbReference type="Gene3D" id="3.30.900.20">
    <property type="match status" value="1"/>
</dbReference>
<dbReference type="InterPro" id="IPR053729">
    <property type="entry name" value="MAD2L1BP_domain_sf"/>
</dbReference>
<dbReference type="EMBL" id="KZ501977">
    <property type="protein sequence ID" value="PKU85485.1"/>
    <property type="molecule type" value="Genomic_DNA"/>
</dbReference>
<accession>A0A2I0XC48</accession>
<reference evidence="1 2" key="1">
    <citation type="journal article" date="2016" name="Sci. Rep.">
        <title>The Dendrobium catenatum Lindl. genome sequence provides insights into polysaccharide synthase, floral development and adaptive evolution.</title>
        <authorList>
            <person name="Zhang G.Q."/>
            <person name="Xu Q."/>
            <person name="Bian C."/>
            <person name="Tsai W.C."/>
            <person name="Yeh C.M."/>
            <person name="Liu K.W."/>
            <person name="Yoshida K."/>
            <person name="Zhang L.S."/>
            <person name="Chang S.B."/>
            <person name="Chen F."/>
            <person name="Shi Y."/>
            <person name="Su Y.Y."/>
            <person name="Zhang Y.Q."/>
            <person name="Chen L.J."/>
            <person name="Yin Y."/>
            <person name="Lin M."/>
            <person name="Huang H."/>
            <person name="Deng H."/>
            <person name="Wang Z.W."/>
            <person name="Zhu S.L."/>
            <person name="Zhao X."/>
            <person name="Deng C."/>
            <person name="Niu S.C."/>
            <person name="Huang J."/>
            <person name="Wang M."/>
            <person name="Liu G.H."/>
            <person name="Yang H.J."/>
            <person name="Xiao X.J."/>
            <person name="Hsiao Y.Y."/>
            <person name="Wu W.L."/>
            <person name="Chen Y.Y."/>
            <person name="Mitsuda N."/>
            <person name="Ohme-Takagi M."/>
            <person name="Luo Y.B."/>
            <person name="Van de Peer Y."/>
            <person name="Liu Z.J."/>
        </authorList>
    </citation>
    <scope>NUCLEOTIDE SEQUENCE [LARGE SCALE GENOMIC DNA]</scope>
    <source>
        <tissue evidence="1">The whole plant</tissue>
    </source>
</reference>